<dbReference type="InterPro" id="IPR003599">
    <property type="entry name" value="Ig_sub"/>
</dbReference>
<dbReference type="Proteomes" id="UP000321577">
    <property type="component" value="Unassembled WGS sequence"/>
</dbReference>
<feature type="domain" description="Ig-like" evidence="5">
    <location>
        <begin position="332"/>
        <end position="420"/>
    </location>
</feature>
<dbReference type="CDD" id="cd00096">
    <property type="entry name" value="Ig"/>
    <property type="match status" value="2"/>
</dbReference>
<dbReference type="PANTHER" id="PTHR44170:SF6">
    <property type="entry name" value="CONTACTIN"/>
    <property type="match status" value="1"/>
</dbReference>
<feature type="signal peptide" evidence="4">
    <location>
        <begin position="1"/>
        <end position="25"/>
    </location>
</feature>
<dbReference type="GO" id="GO:0098609">
    <property type="term" value="P:cell-cell adhesion"/>
    <property type="evidence" value="ECO:0007669"/>
    <property type="project" value="TreeGrafter"/>
</dbReference>
<evidence type="ECO:0000313" key="6">
    <source>
        <dbReference type="EMBL" id="GEP44251.1"/>
    </source>
</evidence>
<organism evidence="6 7">
    <name type="scientific">Brevifollis gellanilyticus</name>
    <dbReference type="NCBI Taxonomy" id="748831"/>
    <lineage>
        <taxon>Bacteria</taxon>
        <taxon>Pseudomonadati</taxon>
        <taxon>Verrucomicrobiota</taxon>
        <taxon>Verrucomicrobiia</taxon>
        <taxon>Verrucomicrobiales</taxon>
        <taxon>Verrucomicrobiaceae</taxon>
    </lineage>
</organism>
<dbReference type="Gene3D" id="2.60.40.10">
    <property type="entry name" value="Immunoglobulins"/>
    <property type="match status" value="5"/>
</dbReference>
<feature type="region of interest" description="Disordered" evidence="3">
    <location>
        <begin position="967"/>
        <end position="986"/>
    </location>
</feature>
<dbReference type="InterPro" id="IPR013783">
    <property type="entry name" value="Ig-like_fold"/>
</dbReference>
<dbReference type="SUPFAM" id="SSF48726">
    <property type="entry name" value="Immunoglobulin"/>
    <property type="match status" value="4"/>
</dbReference>
<keyword evidence="4" id="KW-0732">Signal</keyword>
<name>A0A512MD05_9BACT</name>
<evidence type="ECO:0000313" key="7">
    <source>
        <dbReference type="Proteomes" id="UP000321577"/>
    </source>
</evidence>
<feature type="domain" description="Ig-like" evidence="5">
    <location>
        <begin position="522"/>
        <end position="624"/>
    </location>
</feature>
<feature type="compositionally biased region" description="Pro residues" evidence="3">
    <location>
        <begin position="967"/>
        <end position="983"/>
    </location>
</feature>
<feature type="chain" id="PRO_5021900821" description="Ig-like domain-containing protein" evidence="4">
    <location>
        <begin position="26"/>
        <end position="1178"/>
    </location>
</feature>
<dbReference type="AlphaFoldDB" id="A0A512MD05"/>
<dbReference type="GO" id="GO:0016020">
    <property type="term" value="C:membrane"/>
    <property type="evidence" value="ECO:0007669"/>
    <property type="project" value="UniProtKB-SubCell"/>
</dbReference>
<keyword evidence="7" id="KW-1185">Reference proteome</keyword>
<dbReference type="EMBL" id="BKAG01000027">
    <property type="protein sequence ID" value="GEP44251.1"/>
    <property type="molecule type" value="Genomic_DNA"/>
</dbReference>
<dbReference type="PROSITE" id="PS50835">
    <property type="entry name" value="IG_LIKE"/>
    <property type="match status" value="3"/>
</dbReference>
<dbReference type="OrthoDB" id="194339at2"/>
<evidence type="ECO:0000259" key="5">
    <source>
        <dbReference type="PROSITE" id="PS50835"/>
    </source>
</evidence>
<proteinExistence type="predicted"/>
<keyword evidence="1" id="KW-0677">Repeat</keyword>
<evidence type="ECO:0000256" key="1">
    <source>
        <dbReference type="ARBA" id="ARBA00022737"/>
    </source>
</evidence>
<reference evidence="6 7" key="1">
    <citation type="submission" date="2019-07" db="EMBL/GenBank/DDBJ databases">
        <title>Whole genome shotgun sequence of Brevifollis gellanilyticus NBRC 108608.</title>
        <authorList>
            <person name="Hosoyama A."/>
            <person name="Uohara A."/>
            <person name="Ohji S."/>
            <person name="Ichikawa N."/>
        </authorList>
    </citation>
    <scope>NUCLEOTIDE SEQUENCE [LARGE SCALE GENOMIC DNA]</scope>
    <source>
        <strain evidence="6 7">NBRC 108608</strain>
    </source>
</reference>
<accession>A0A512MD05</accession>
<sequence>MKFLPFKSAFATLSVLLIQASAAFGAVVIDTQPANVTVPDATKITLTVAAHSTTSSPLSYKWWKLVNNQAVEVRAESSVSSFVIASSKNTDEGEYYVTVTEQALGFDWVNSANGLVTVNVRPKISGNPAAPAVPPTAFDDTKDDVSFTVTLDPVVGEGPFIYSWQKKIGTTYTLVAGPTNTVDRSNVLQLNNVELDDAGIYRAVVTNASNINVFSKDVILKVNTRPTILTQPAANLIVTYGAAGTLKVVAGGNGPFYYRWFKNNVLIPKASAATLSIKGTDIVTDGLAEGPGTYRVEVVNSYSPGFTDTKNPFFGSTVTSSMNADVVVIRKPKITTQPVKLTKSLMTAANAATFNVQMDTTGNEGTLLFQWYKDNKILNVPGSTTDTLTFDPLTWNDRGSYKVVIKNQVGTVTSASALLTVISPPIITSRSPDQTFGGTKGAAKLFVVATGTAPLKYEWRFRPVAQGVYNPLVIGTAATLALSNLSVARHGYYQCTVLNAPKGEPTGTVVSAEMYLQVDEAPKITKQTTVMPYDGSITKGTPNIPAGKKLHLVVEATGTDRTAPAGDFLANPLTFQWLKNGIAIGGATTSQLVIDPASTLDSGKYSCRVGNYIATLISATVVITVNGPPVITVQPGDVTGTEEDLVQSTPVVATGKGSIQYEWQKQTGGVWGAATNPTKQLGAKLVFAQAKVAYGGKYRVRVYSFPFFGDTFSNEINVQIDPIDPPTIQAVAGISNVPFFPRIARAGEKVRIFGTNLNYPATVTFGGVVGSSVYEPVTKSLLATVPANAPTTASNLQVTITGRVTGSSGGGTATAPQQFTRSVQYANDLANATILTPSATATTVLGDNRDVNDYVFYVLKVKDPSFVTINLDGFAVGGSPVDLSLDVYTERVTGNTAYVGPDNLTLYTFAGSSPYIGITSEVVSVTTNRTDTDILILVRPGLFLINGMVGYGPYSLTVSASPTGVAPLPPPPAPGAPPPPPSPETGLVEVAAEEWHASDAFAKSASSDPDTEGLPTVRLGGEGSSSEPVQLWADQVETLSGAGEVAASFRMGLDGGSEDGDDQFGWQITGTDGKPLGALWVNGATGQLSLVQPDGSVQESIQRITPGGGAHRMELVLSAKGGTWQARIDGVDVAAPAALPAGVSFGGIYAAWDLGPDTKASGASMIFSDFTVEDLAAE</sequence>
<comment type="caution">
    <text evidence="6">The sequence shown here is derived from an EMBL/GenBank/DDBJ whole genome shotgun (WGS) entry which is preliminary data.</text>
</comment>
<dbReference type="PANTHER" id="PTHR44170">
    <property type="entry name" value="PROTEIN SIDEKICK"/>
    <property type="match status" value="1"/>
</dbReference>
<feature type="domain" description="Ig-like" evidence="5">
    <location>
        <begin position="424"/>
        <end position="511"/>
    </location>
</feature>
<dbReference type="RefSeq" id="WP_146852024.1">
    <property type="nucleotide sequence ID" value="NZ_BKAG01000027.1"/>
</dbReference>
<dbReference type="InterPro" id="IPR007110">
    <property type="entry name" value="Ig-like_dom"/>
</dbReference>
<feature type="region of interest" description="Disordered" evidence="3">
    <location>
        <begin position="1001"/>
        <end position="1026"/>
    </location>
</feature>
<evidence type="ECO:0000256" key="4">
    <source>
        <dbReference type="SAM" id="SignalP"/>
    </source>
</evidence>
<protein>
    <recommendedName>
        <fullName evidence="5">Ig-like domain-containing protein</fullName>
    </recommendedName>
</protein>
<keyword evidence="2" id="KW-1015">Disulfide bond</keyword>
<evidence type="ECO:0000256" key="3">
    <source>
        <dbReference type="SAM" id="MobiDB-lite"/>
    </source>
</evidence>
<dbReference type="SMART" id="SM00409">
    <property type="entry name" value="IG"/>
    <property type="match status" value="6"/>
</dbReference>
<dbReference type="InterPro" id="IPR013151">
    <property type="entry name" value="Immunoglobulin_dom"/>
</dbReference>
<dbReference type="Pfam" id="PF00047">
    <property type="entry name" value="ig"/>
    <property type="match status" value="1"/>
</dbReference>
<gene>
    <name evidence="6" type="ORF">BGE01nite_35420</name>
</gene>
<evidence type="ECO:0000256" key="2">
    <source>
        <dbReference type="ARBA" id="ARBA00023157"/>
    </source>
</evidence>
<dbReference type="InterPro" id="IPR036179">
    <property type="entry name" value="Ig-like_dom_sf"/>
</dbReference>